<dbReference type="OrthoDB" id="410480at2759"/>
<feature type="region of interest" description="Disordered" evidence="1">
    <location>
        <begin position="862"/>
        <end position="883"/>
    </location>
</feature>
<dbReference type="AlphaFoldDB" id="A0A0G4GS41"/>
<dbReference type="EMBL" id="CDMY01000781">
    <property type="protein sequence ID" value="CEM33418.1"/>
    <property type="molecule type" value="Genomic_DNA"/>
</dbReference>
<name>A0A0G4GS41_VITBC</name>
<dbReference type="SUPFAM" id="SSF48371">
    <property type="entry name" value="ARM repeat"/>
    <property type="match status" value="1"/>
</dbReference>
<dbReference type="Proteomes" id="UP000041254">
    <property type="component" value="Unassembled WGS sequence"/>
</dbReference>
<dbReference type="VEuPathDB" id="CryptoDB:Vbra_18552"/>
<dbReference type="Pfam" id="PF13385">
    <property type="entry name" value="Laminin_G_3"/>
    <property type="match status" value="1"/>
</dbReference>
<sequence>MGGSHSALRADVSPLAFLRTLEKLDEDEKMGDEAKLAATRELFEKAKKRRGLADKKGQVTTRDERDHSYDQQLVEGGTLAGKPCKGIMRFIRAMSDRPGRGWRRLGLEVASSFFSVAAAREEMVKMDIAYRIVVFSLPESDAQTRTADFVQHQVFAARLLNDMADFPEFFPSLLSSTTMNALCLLLTQLAEVEALVLHCFARLSEWLDNLEPIVDQGALEYLSQFFRTSRPSMCVAAKRKLGSSSRGDRESESSATVGERHLRAIQYCASVLATFVRFGSSVSVEYSVILEALQHTSDIKVLAEISRLLYWLLRRHSPNEVLSRLEAAAQPSSLQTVVATLCSAWTHKALPLIQPHQTDSDKAGAGGGARLVTSPCTSPCQKASGDEEEHRRWADRFVCHMNLSLWLLLPLSQFRWRAARAEGIKGLSAAFAMPDSLLGQATLGCVRQMMDTAEVRQTENAKMLRFFCCQVLWLLHRTHVHDGHTSEDRLAMLSLLLDTLAACSTTRDNQQLLRDADVWQLLSNWGILSLEQSFPHEDDAVVRQALELSCLRCLTSVATHPLHRLAPLTPYPPRTDDIASSSGGGGYTGQRNFLSYLTSLVGSQSAHVSNLATFTLMAVSEDSFLGEREAFMTLFASILQAWERNSSFNYDERAATGSHPAAAVAAAAAAEKAEGQISSRIDPRFRSLFIRGELVRLRMDFLTTTAALTCTSPYIATTCLSWLSRVALEPAYKQVVLDSCLSKVLLVLARGVMAEVREAAALVANLLWGHHSLVCWLKMDTEHGVAVDSACVLVPRKVGSPVHVPIGLGMFGDTWGFDFIKNSWIELQPSGVQPSAPPGLLIAAPTSETFDSLPHTFSPLREEQPTNALGLPGVGTGRVEKSRPSDAMTWTMTCWVRMPLSRDTDHCLVESIRGNRVLAISREGAWSVTTRDGEVVSVDVPQLQEGWHLVSVVSSADGGTRIGVDGWQYSLTSVWIDNAFYAVGNTRKGDEPFGVICDFRIYSTALSPADMSVMLEGHVRDHPDGIVKRLHEADAAVALSRGLAVPDSRAEALRALANLATHSPRRAQVFSVCWPLLLEYVNCSQSPMVQRQATRLLQILQ</sequence>
<dbReference type="InterPro" id="IPR013320">
    <property type="entry name" value="ConA-like_dom_sf"/>
</dbReference>
<evidence type="ECO:0000313" key="2">
    <source>
        <dbReference type="EMBL" id="CEM33418.1"/>
    </source>
</evidence>
<evidence type="ECO:0000256" key="1">
    <source>
        <dbReference type="SAM" id="MobiDB-lite"/>
    </source>
</evidence>
<dbReference type="InterPro" id="IPR016024">
    <property type="entry name" value="ARM-type_fold"/>
</dbReference>
<accession>A0A0G4GS41</accession>
<dbReference type="Gene3D" id="1.25.10.10">
    <property type="entry name" value="Leucine-rich Repeat Variant"/>
    <property type="match status" value="1"/>
</dbReference>
<dbReference type="SUPFAM" id="SSF49899">
    <property type="entry name" value="Concanavalin A-like lectins/glucanases"/>
    <property type="match status" value="1"/>
</dbReference>
<evidence type="ECO:0000313" key="3">
    <source>
        <dbReference type="Proteomes" id="UP000041254"/>
    </source>
</evidence>
<organism evidence="2 3">
    <name type="scientific">Vitrella brassicaformis (strain CCMP3155)</name>
    <dbReference type="NCBI Taxonomy" id="1169540"/>
    <lineage>
        <taxon>Eukaryota</taxon>
        <taxon>Sar</taxon>
        <taxon>Alveolata</taxon>
        <taxon>Colpodellida</taxon>
        <taxon>Vitrellaceae</taxon>
        <taxon>Vitrella</taxon>
    </lineage>
</organism>
<gene>
    <name evidence="2" type="ORF">Vbra_18552</name>
</gene>
<dbReference type="InParanoid" id="A0A0G4GS41"/>
<dbReference type="Gene3D" id="2.60.120.200">
    <property type="match status" value="1"/>
</dbReference>
<protein>
    <submittedName>
        <fullName evidence="2">Uncharacterized protein</fullName>
    </submittedName>
</protein>
<keyword evidence="3" id="KW-1185">Reference proteome</keyword>
<dbReference type="InterPro" id="IPR011989">
    <property type="entry name" value="ARM-like"/>
</dbReference>
<proteinExistence type="predicted"/>
<reference evidence="2 3" key="1">
    <citation type="submission" date="2014-11" db="EMBL/GenBank/DDBJ databases">
        <authorList>
            <person name="Zhu J."/>
            <person name="Qi W."/>
            <person name="Song R."/>
        </authorList>
    </citation>
    <scope>NUCLEOTIDE SEQUENCE [LARGE SCALE GENOMIC DNA]</scope>
</reference>